<name>A0A4Y2AII2_ARAVE</name>
<proteinExistence type="predicted"/>
<dbReference type="AlphaFoldDB" id="A0A4Y2AII2"/>
<protein>
    <submittedName>
        <fullName evidence="1">Uncharacterized protein</fullName>
    </submittedName>
</protein>
<accession>A0A4Y2AII2</accession>
<evidence type="ECO:0000313" key="1">
    <source>
        <dbReference type="EMBL" id="GBL79633.1"/>
    </source>
</evidence>
<gene>
    <name evidence="1" type="ORF">AVEN_18186_1</name>
</gene>
<sequence>MWAWCTLNLTPWVKRPTTGVVRKLGEEVPAQVSSSSSDRCSQLRGPYRNNPRVASKWDVNITKHFNYPQSPVMILFPSRIRSTQRENIVNIKKIKFVKCFMKIHQNLLESKKHIFLEICLPTRSHIHPTGSVAVMAPCTGAWDGVLSVNPKTQNRNELDG</sequence>
<dbReference type="EMBL" id="BGPR01000019">
    <property type="protein sequence ID" value="GBL79633.1"/>
    <property type="molecule type" value="Genomic_DNA"/>
</dbReference>
<dbReference type="Proteomes" id="UP000499080">
    <property type="component" value="Unassembled WGS sequence"/>
</dbReference>
<evidence type="ECO:0000313" key="2">
    <source>
        <dbReference type="Proteomes" id="UP000499080"/>
    </source>
</evidence>
<comment type="caution">
    <text evidence="1">The sequence shown here is derived from an EMBL/GenBank/DDBJ whole genome shotgun (WGS) entry which is preliminary data.</text>
</comment>
<reference evidence="1 2" key="1">
    <citation type="journal article" date="2019" name="Sci. Rep.">
        <title>Orb-weaving spider Araneus ventricosus genome elucidates the spidroin gene catalogue.</title>
        <authorList>
            <person name="Kono N."/>
            <person name="Nakamura H."/>
            <person name="Ohtoshi R."/>
            <person name="Moran D.A.P."/>
            <person name="Shinohara A."/>
            <person name="Yoshida Y."/>
            <person name="Fujiwara M."/>
            <person name="Mori M."/>
            <person name="Tomita M."/>
            <person name="Arakawa K."/>
        </authorList>
    </citation>
    <scope>NUCLEOTIDE SEQUENCE [LARGE SCALE GENOMIC DNA]</scope>
</reference>
<keyword evidence="2" id="KW-1185">Reference proteome</keyword>
<organism evidence="1 2">
    <name type="scientific">Araneus ventricosus</name>
    <name type="common">Orbweaver spider</name>
    <name type="synonym">Epeira ventricosa</name>
    <dbReference type="NCBI Taxonomy" id="182803"/>
    <lineage>
        <taxon>Eukaryota</taxon>
        <taxon>Metazoa</taxon>
        <taxon>Ecdysozoa</taxon>
        <taxon>Arthropoda</taxon>
        <taxon>Chelicerata</taxon>
        <taxon>Arachnida</taxon>
        <taxon>Araneae</taxon>
        <taxon>Araneomorphae</taxon>
        <taxon>Entelegynae</taxon>
        <taxon>Araneoidea</taxon>
        <taxon>Araneidae</taxon>
        <taxon>Araneus</taxon>
    </lineage>
</organism>